<dbReference type="CDD" id="cd00887">
    <property type="entry name" value="MoeA"/>
    <property type="match status" value="1"/>
</dbReference>
<keyword evidence="8" id="KW-0501">Molybdenum cofactor biosynthesis</keyword>
<dbReference type="UniPathway" id="UPA00344"/>
<dbReference type="Pfam" id="PF03453">
    <property type="entry name" value="MoeA_N"/>
    <property type="match status" value="1"/>
</dbReference>
<dbReference type="EC" id="2.10.1.1" evidence="3"/>
<dbReference type="InterPro" id="IPR005110">
    <property type="entry name" value="MoeA_linker/N"/>
</dbReference>
<dbReference type="FunFam" id="3.40.980.10:FF:000004">
    <property type="entry name" value="Molybdopterin molybdenumtransferase"/>
    <property type="match status" value="1"/>
</dbReference>
<dbReference type="Gene3D" id="2.170.190.11">
    <property type="entry name" value="Molybdopterin biosynthesis moea protein, domain 3"/>
    <property type="match status" value="1"/>
</dbReference>
<dbReference type="Gene3D" id="3.40.980.10">
    <property type="entry name" value="MoaB/Mog-like domain"/>
    <property type="match status" value="1"/>
</dbReference>
<accession>A0A381NE13</accession>
<dbReference type="EMBL" id="UINC01000296">
    <property type="protein sequence ID" value="SUZ52816.1"/>
    <property type="molecule type" value="Genomic_DNA"/>
</dbReference>
<keyword evidence="7" id="KW-0460">Magnesium</keyword>
<dbReference type="PANTHER" id="PTHR10192">
    <property type="entry name" value="MOLYBDOPTERIN BIOSYNTHESIS PROTEIN"/>
    <property type="match status" value="1"/>
</dbReference>
<dbReference type="AlphaFoldDB" id="A0A381NE13"/>
<dbReference type="GO" id="GO:0061599">
    <property type="term" value="F:molybdopterin molybdotransferase activity"/>
    <property type="evidence" value="ECO:0007669"/>
    <property type="project" value="UniProtKB-EC"/>
</dbReference>
<feature type="domain" description="MoaB/Mog" evidence="10">
    <location>
        <begin position="177"/>
        <end position="314"/>
    </location>
</feature>
<evidence type="ECO:0000256" key="6">
    <source>
        <dbReference type="ARBA" id="ARBA00022723"/>
    </source>
</evidence>
<dbReference type="GO" id="GO:0005829">
    <property type="term" value="C:cytosol"/>
    <property type="evidence" value="ECO:0007669"/>
    <property type="project" value="TreeGrafter"/>
</dbReference>
<dbReference type="NCBIfam" id="TIGR00177">
    <property type="entry name" value="molyb_syn"/>
    <property type="match status" value="1"/>
</dbReference>
<dbReference type="InterPro" id="IPR001453">
    <property type="entry name" value="MoaB/Mog_dom"/>
</dbReference>
<evidence type="ECO:0000256" key="2">
    <source>
        <dbReference type="ARBA" id="ARBA00005046"/>
    </source>
</evidence>
<feature type="non-terminal residue" evidence="11">
    <location>
        <position position="1"/>
    </location>
</feature>
<evidence type="ECO:0000259" key="10">
    <source>
        <dbReference type="SMART" id="SM00852"/>
    </source>
</evidence>
<proteinExistence type="predicted"/>
<dbReference type="PANTHER" id="PTHR10192:SF5">
    <property type="entry name" value="GEPHYRIN"/>
    <property type="match status" value="1"/>
</dbReference>
<dbReference type="FunFam" id="2.170.190.11:FF:000001">
    <property type="entry name" value="Molybdopterin molybdenumtransferase"/>
    <property type="match status" value="1"/>
</dbReference>
<dbReference type="SUPFAM" id="SSF63867">
    <property type="entry name" value="MoeA C-terminal domain-like"/>
    <property type="match status" value="1"/>
</dbReference>
<sequence length="399" mass="40800">VISLAEARAHVLDRCPGPVVSEVPLAEARGLVTAAPVVATEAVPPFANTAMDGFAVRAADTAVPPVDLGIVGTLPAGVAPDVEVGVGEAIRIMTGAPMPPGADAVVEVERTSVSDDGSVVTVAVEVPVGNHVRSAGDDLRPGDEVVGAGTTLGPGHLGVLASIGVERVVVFRRLRVGVLSTGDELVDGSVPLMAGQIRDANRPALLGLLDEMGVVPVDLGRVADDEAAIAGALLGGVAGCDAVLTSGGVSMGDFDYVKVVLDRIGEMRWMQVAIRPAKPLAFGLVDGVPVFGLPGNPVSSMVSFELFARPALRAMSGHRGLDRPRVEAVVVGELRRRADGKVHFGRVVVEYRDGRYLAWSAGGQGSHQLAAMATATGLAILPDGDGMSDGDEVEVILLG</sequence>
<keyword evidence="4" id="KW-0500">Molybdenum</keyword>
<dbReference type="InterPro" id="IPR005111">
    <property type="entry name" value="MoeA_C_domain_IV"/>
</dbReference>
<gene>
    <name evidence="11" type="ORF">METZ01_LOCUS5670</name>
</gene>
<keyword evidence="6" id="KW-0479">Metal-binding</keyword>
<evidence type="ECO:0000313" key="11">
    <source>
        <dbReference type="EMBL" id="SUZ52816.1"/>
    </source>
</evidence>
<reference evidence="11" key="1">
    <citation type="submission" date="2018-05" db="EMBL/GenBank/DDBJ databases">
        <authorList>
            <person name="Lanie J.A."/>
            <person name="Ng W.-L."/>
            <person name="Kazmierczak K.M."/>
            <person name="Andrzejewski T.M."/>
            <person name="Davidsen T.M."/>
            <person name="Wayne K.J."/>
            <person name="Tettelin H."/>
            <person name="Glass J.I."/>
            <person name="Rusch D."/>
            <person name="Podicherti R."/>
            <person name="Tsui H.-C.T."/>
            <person name="Winkler M.E."/>
        </authorList>
    </citation>
    <scope>NUCLEOTIDE SEQUENCE</scope>
</reference>
<dbReference type="SUPFAM" id="SSF63882">
    <property type="entry name" value="MoeA N-terminal region -like"/>
    <property type="match status" value="1"/>
</dbReference>
<evidence type="ECO:0000256" key="5">
    <source>
        <dbReference type="ARBA" id="ARBA00022679"/>
    </source>
</evidence>
<comment type="cofactor">
    <cofactor evidence="1">
        <name>Mg(2+)</name>
        <dbReference type="ChEBI" id="CHEBI:18420"/>
    </cofactor>
</comment>
<dbReference type="Gene3D" id="2.40.340.10">
    <property type="entry name" value="MoeA, C-terminal, domain IV"/>
    <property type="match status" value="1"/>
</dbReference>
<dbReference type="InterPro" id="IPR036425">
    <property type="entry name" value="MoaB/Mog-like_dom_sf"/>
</dbReference>
<dbReference type="GO" id="GO:0046872">
    <property type="term" value="F:metal ion binding"/>
    <property type="evidence" value="ECO:0007669"/>
    <property type="project" value="UniProtKB-KW"/>
</dbReference>
<dbReference type="SUPFAM" id="SSF53218">
    <property type="entry name" value="Molybdenum cofactor biosynthesis proteins"/>
    <property type="match status" value="1"/>
</dbReference>
<comment type="pathway">
    <text evidence="2">Cofactor biosynthesis; molybdopterin biosynthesis.</text>
</comment>
<dbReference type="InterPro" id="IPR038987">
    <property type="entry name" value="MoeA-like"/>
</dbReference>
<evidence type="ECO:0000256" key="7">
    <source>
        <dbReference type="ARBA" id="ARBA00022842"/>
    </source>
</evidence>
<evidence type="ECO:0000256" key="1">
    <source>
        <dbReference type="ARBA" id="ARBA00001946"/>
    </source>
</evidence>
<evidence type="ECO:0000256" key="4">
    <source>
        <dbReference type="ARBA" id="ARBA00022505"/>
    </source>
</evidence>
<dbReference type="GO" id="GO:0006777">
    <property type="term" value="P:Mo-molybdopterin cofactor biosynthetic process"/>
    <property type="evidence" value="ECO:0007669"/>
    <property type="project" value="UniProtKB-KW"/>
</dbReference>
<dbReference type="NCBIfam" id="NF045515">
    <property type="entry name" value="Glp_gephyrin"/>
    <property type="match status" value="1"/>
</dbReference>
<evidence type="ECO:0000256" key="8">
    <source>
        <dbReference type="ARBA" id="ARBA00023150"/>
    </source>
</evidence>
<evidence type="ECO:0000256" key="9">
    <source>
        <dbReference type="ARBA" id="ARBA00047317"/>
    </source>
</evidence>
<comment type="catalytic activity">
    <reaction evidence="9">
        <text>adenylyl-molybdopterin + molybdate = Mo-molybdopterin + AMP + H(+)</text>
        <dbReference type="Rhea" id="RHEA:35047"/>
        <dbReference type="ChEBI" id="CHEBI:15378"/>
        <dbReference type="ChEBI" id="CHEBI:36264"/>
        <dbReference type="ChEBI" id="CHEBI:62727"/>
        <dbReference type="ChEBI" id="CHEBI:71302"/>
        <dbReference type="ChEBI" id="CHEBI:456215"/>
        <dbReference type="EC" id="2.10.1.1"/>
    </reaction>
</comment>
<dbReference type="Pfam" id="PF00994">
    <property type="entry name" value="MoCF_biosynth"/>
    <property type="match status" value="1"/>
</dbReference>
<dbReference type="Gene3D" id="3.90.105.10">
    <property type="entry name" value="Molybdopterin biosynthesis moea protein, domain 2"/>
    <property type="match status" value="1"/>
</dbReference>
<dbReference type="Pfam" id="PF03454">
    <property type="entry name" value="MoeA_C"/>
    <property type="match status" value="1"/>
</dbReference>
<organism evidence="11">
    <name type="scientific">marine metagenome</name>
    <dbReference type="NCBI Taxonomy" id="408172"/>
    <lineage>
        <taxon>unclassified sequences</taxon>
        <taxon>metagenomes</taxon>
        <taxon>ecological metagenomes</taxon>
    </lineage>
</organism>
<protein>
    <recommendedName>
        <fullName evidence="3">molybdopterin molybdotransferase</fullName>
        <ecNumber evidence="3">2.10.1.1</ecNumber>
    </recommendedName>
</protein>
<dbReference type="InterPro" id="IPR036135">
    <property type="entry name" value="MoeA_linker/N_sf"/>
</dbReference>
<dbReference type="SMART" id="SM00852">
    <property type="entry name" value="MoCF_biosynth"/>
    <property type="match status" value="1"/>
</dbReference>
<keyword evidence="5" id="KW-0808">Transferase</keyword>
<name>A0A381NE13_9ZZZZ</name>
<evidence type="ECO:0000256" key="3">
    <source>
        <dbReference type="ARBA" id="ARBA00013269"/>
    </source>
</evidence>
<dbReference type="InterPro" id="IPR036688">
    <property type="entry name" value="MoeA_C_domain_IV_sf"/>
</dbReference>